<evidence type="ECO:0000313" key="2">
    <source>
        <dbReference type="Proteomes" id="UP000077266"/>
    </source>
</evidence>
<protein>
    <submittedName>
        <fullName evidence="1">Uncharacterized protein</fullName>
    </submittedName>
</protein>
<dbReference type="AlphaFoldDB" id="A0A165B1R9"/>
<organism evidence="1 2">
    <name type="scientific">Exidia glandulosa HHB12029</name>
    <dbReference type="NCBI Taxonomy" id="1314781"/>
    <lineage>
        <taxon>Eukaryota</taxon>
        <taxon>Fungi</taxon>
        <taxon>Dikarya</taxon>
        <taxon>Basidiomycota</taxon>
        <taxon>Agaricomycotina</taxon>
        <taxon>Agaricomycetes</taxon>
        <taxon>Auriculariales</taxon>
        <taxon>Exidiaceae</taxon>
        <taxon>Exidia</taxon>
    </lineage>
</organism>
<dbReference type="Proteomes" id="UP000077266">
    <property type="component" value="Unassembled WGS sequence"/>
</dbReference>
<accession>A0A165B1R9</accession>
<keyword evidence="2" id="KW-1185">Reference proteome</keyword>
<gene>
    <name evidence="1" type="ORF">EXIGLDRAFT_460830</name>
</gene>
<proteinExistence type="predicted"/>
<reference evidence="1 2" key="1">
    <citation type="journal article" date="2016" name="Mol. Biol. Evol.">
        <title>Comparative Genomics of Early-Diverging Mushroom-Forming Fungi Provides Insights into the Origins of Lignocellulose Decay Capabilities.</title>
        <authorList>
            <person name="Nagy L.G."/>
            <person name="Riley R."/>
            <person name="Tritt A."/>
            <person name="Adam C."/>
            <person name="Daum C."/>
            <person name="Floudas D."/>
            <person name="Sun H."/>
            <person name="Yadav J.S."/>
            <person name="Pangilinan J."/>
            <person name="Larsson K.H."/>
            <person name="Matsuura K."/>
            <person name="Barry K."/>
            <person name="Labutti K."/>
            <person name="Kuo R."/>
            <person name="Ohm R.A."/>
            <person name="Bhattacharya S.S."/>
            <person name="Shirouzu T."/>
            <person name="Yoshinaga Y."/>
            <person name="Martin F.M."/>
            <person name="Grigoriev I.V."/>
            <person name="Hibbett D.S."/>
        </authorList>
    </citation>
    <scope>NUCLEOTIDE SEQUENCE [LARGE SCALE GENOMIC DNA]</scope>
    <source>
        <strain evidence="1 2">HHB12029</strain>
    </source>
</reference>
<name>A0A165B1R9_EXIGL</name>
<evidence type="ECO:0000313" key="1">
    <source>
        <dbReference type="EMBL" id="KZV79666.1"/>
    </source>
</evidence>
<dbReference type="InParanoid" id="A0A165B1R9"/>
<sequence>MHCASMQLARILADVTLLSRSASAVRLPNLSAAQPFVARDVYDGDSTRHSAAGTPNGVAQRLVLLVLHARRCVHLRLFRRHHHHPTTRLDNPAIAKRIWVRTDSGPYRGPGRLHLRLAAGQS</sequence>
<dbReference type="EMBL" id="KV426581">
    <property type="protein sequence ID" value="KZV79666.1"/>
    <property type="molecule type" value="Genomic_DNA"/>
</dbReference>